<feature type="active site" evidence="6">
    <location>
        <position position="494"/>
    </location>
</feature>
<dbReference type="FunFam" id="1.50.10.10:FF:000037">
    <property type="entry name" value="alpha-1,2-Mannosidase"/>
    <property type="match status" value="1"/>
</dbReference>
<dbReference type="GO" id="GO:0004571">
    <property type="term" value="F:mannosyl-oligosaccharide 1,2-alpha-mannosidase activity"/>
    <property type="evidence" value="ECO:0007669"/>
    <property type="project" value="InterPro"/>
</dbReference>
<sequence>MAIRRRWPVLVVLVLIALFLLQKADFLHFLPSFPENDRSTTATPEQPVVDDRFHWENLPSRYPVSSYAHLPRSKTKLPRVQYSFPHESKEAAAIRQKRQHEVKRVLQRCWVSYRERAWLSDELAPVSGSSKDTFGGWAATLADTLDTLWIADLKTEFHDGVEALLEIDFTKISQGEINVFETTIRYLGGFIAAFDLSGDHRLLDKAVEVAEMLYVAFDTPNRMPITRWNVKDAAASKPQLASDGVLVAEIGSLSLEFTRLAQITHNDKWYDCIDRIMQVFDRQQASSNVPGMWPLVVNARTQDFASGNHFTLAAMADSVYEYLPKMYALLGGSPMYAKMYEGAMDTAIRETVFRPMVPDNADILLSGNARSDHRDESPRLEPQGQHLVCFAGGMLALGGRLLKNETHVELGRKLTDGCIWTYEATPLGIMPEVFDMLPCQLGSPCPWDEKKWHAKVLEKAGQDSGADASAIVQRERLPPGFTSISDRRYILRPEAIESVFILYRITGDPLLQEKAWNMFTSISKYTETEFANAALRDVTDPSAPKDDSMESFWTAETLKYFYLIFSEPDLISLDKFVFNTEAHPFKRA</sequence>
<dbReference type="Gene3D" id="1.50.10.10">
    <property type="match status" value="1"/>
</dbReference>
<comment type="pathway">
    <text evidence="2">Protein modification; protein glycosylation.</text>
</comment>
<keyword evidence="7" id="KW-0106">Calcium</keyword>
<comment type="caution">
    <text evidence="11">The sequence shown here is derived from an EMBL/GenBank/DDBJ whole genome shotgun (WGS) entry which is preliminary data.</text>
</comment>
<feature type="chain" id="PRO_5044089280" description="alpha-1,2-Mannosidase" evidence="10">
    <location>
        <begin position="27"/>
        <end position="588"/>
    </location>
</feature>
<name>A0A4S8SKH6_AURPU</name>
<evidence type="ECO:0000313" key="11">
    <source>
        <dbReference type="EMBL" id="THZ14428.1"/>
    </source>
</evidence>
<gene>
    <name evidence="11" type="ORF">D6C91_07321</name>
</gene>
<comment type="cofactor">
    <cofactor evidence="1 7">
        <name>Ca(2+)</name>
        <dbReference type="ChEBI" id="CHEBI:29108"/>
    </cofactor>
</comment>
<evidence type="ECO:0000256" key="6">
    <source>
        <dbReference type="PIRSR" id="PIRSR601382-1"/>
    </source>
</evidence>
<dbReference type="InterPro" id="IPR001382">
    <property type="entry name" value="Glyco_hydro_47"/>
</dbReference>
<comment type="similarity">
    <text evidence="3 9">Belongs to the glycosyl hydrolase 47 family.</text>
</comment>
<keyword evidence="5 8" id="KW-1015">Disulfide bond</keyword>
<dbReference type="SUPFAM" id="SSF48225">
    <property type="entry name" value="Seven-hairpin glycosidases"/>
    <property type="match status" value="1"/>
</dbReference>
<feature type="active site" description="Proton donor" evidence="6">
    <location>
        <position position="432"/>
    </location>
</feature>
<evidence type="ECO:0000256" key="8">
    <source>
        <dbReference type="PIRSR" id="PIRSR601382-3"/>
    </source>
</evidence>
<dbReference type="Proteomes" id="UP000308005">
    <property type="component" value="Unassembled WGS sequence"/>
</dbReference>
<evidence type="ECO:0000256" key="2">
    <source>
        <dbReference type="ARBA" id="ARBA00004922"/>
    </source>
</evidence>
<dbReference type="InterPro" id="IPR036026">
    <property type="entry name" value="Seven-hairpin_glycosidases"/>
</dbReference>
<evidence type="ECO:0000256" key="4">
    <source>
        <dbReference type="ARBA" id="ARBA00022801"/>
    </source>
</evidence>
<evidence type="ECO:0000256" key="3">
    <source>
        <dbReference type="ARBA" id="ARBA00007658"/>
    </source>
</evidence>
<feature type="active site" evidence="6">
    <location>
        <position position="317"/>
    </location>
</feature>
<evidence type="ECO:0000313" key="12">
    <source>
        <dbReference type="Proteomes" id="UP000308005"/>
    </source>
</evidence>
<evidence type="ECO:0000256" key="1">
    <source>
        <dbReference type="ARBA" id="ARBA00001913"/>
    </source>
</evidence>
<dbReference type="GO" id="GO:0036503">
    <property type="term" value="P:ERAD pathway"/>
    <property type="evidence" value="ECO:0007669"/>
    <property type="project" value="UniProtKB-ARBA"/>
</dbReference>
<organism evidence="11 12">
    <name type="scientific">Aureobasidium pullulans</name>
    <name type="common">Black yeast</name>
    <name type="synonym">Pullularia pullulans</name>
    <dbReference type="NCBI Taxonomy" id="5580"/>
    <lineage>
        <taxon>Eukaryota</taxon>
        <taxon>Fungi</taxon>
        <taxon>Dikarya</taxon>
        <taxon>Ascomycota</taxon>
        <taxon>Pezizomycotina</taxon>
        <taxon>Dothideomycetes</taxon>
        <taxon>Dothideomycetidae</taxon>
        <taxon>Dothideales</taxon>
        <taxon>Saccotheciaceae</taxon>
        <taxon>Aureobasidium</taxon>
    </lineage>
</organism>
<feature type="active site" description="Proton donor" evidence="6">
    <location>
        <position position="181"/>
    </location>
</feature>
<reference evidence="11 12" key="1">
    <citation type="submission" date="2018-10" db="EMBL/GenBank/DDBJ databases">
        <title>Fifty Aureobasidium pullulans genomes reveal a recombining polyextremotolerant generalist.</title>
        <authorList>
            <person name="Gostincar C."/>
            <person name="Turk M."/>
            <person name="Zajc J."/>
            <person name="Gunde-Cimerman N."/>
        </authorList>
    </citation>
    <scope>NUCLEOTIDE SEQUENCE [LARGE SCALE GENOMIC DNA]</scope>
    <source>
        <strain evidence="11 12">EXF-3863</strain>
    </source>
</reference>
<evidence type="ECO:0000256" key="5">
    <source>
        <dbReference type="ARBA" id="ARBA00023157"/>
    </source>
</evidence>
<evidence type="ECO:0000256" key="7">
    <source>
        <dbReference type="PIRSR" id="PIRSR601382-2"/>
    </source>
</evidence>
<proteinExistence type="inferred from homology"/>
<keyword evidence="4 9" id="KW-0378">Hydrolase</keyword>
<protein>
    <recommendedName>
        <fullName evidence="9">alpha-1,2-Mannosidase</fullName>
        <ecNumber evidence="9">3.2.1.-</ecNumber>
    </recommendedName>
</protein>
<keyword evidence="9 11" id="KW-0326">Glycosidase</keyword>
<dbReference type="GO" id="GO:0005509">
    <property type="term" value="F:calcium ion binding"/>
    <property type="evidence" value="ECO:0007669"/>
    <property type="project" value="InterPro"/>
</dbReference>
<keyword evidence="10" id="KW-0732">Signal</keyword>
<dbReference type="UniPathway" id="UPA00378"/>
<dbReference type="Pfam" id="PF01532">
    <property type="entry name" value="Glyco_hydro_47"/>
    <property type="match status" value="1"/>
</dbReference>
<dbReference type="GO" id="GO:0005783">
    <property type="term" value="C:endoplasmic reticulum"/>
    <property type="evidence" value="ECO:0007669"/>
    <property type="project" value="TreeGrafter"/>
</dbReference>
<dbReference type="PRINTS" id="PR00747">
    <property type="entry name" value="GLYHDRLASE47"/>
</dbReference>
<dbReference type="InterPro" id="IPR012341">
    <property type="entry name" value="6hp_glycosidase-like_sf"/>
</dbReference>
<feature type="binding site" evidence="7">
    <location>
        <position position="580"/>
    </location>
    <ligand>
        <name>Ca(2+)</name>
        <dbReference type="ChEBI" id="CHEBI:29108"/>
    </ligand>
</feature>
<dbReference type="PANTHER" id="PTHR11742">
    <property type="entry name" value="MANNOSYL-OLIGOSACCHARIDE ALPHA-1,2-MANNOSIDASE-RELATED"/>
    <property type="match status" value="1"/>
</dbReference>
<dbReference type="PANTHER" id="PTHR11742:SF89">
    <property type="entry name" value="ALPHA-1,2-MANNOSIDASE"/>
    <property type="match status" value="1"/>
</dbReference>
<dbReference type="GO" id="GO:0016020">
    <property type="term" value="C:membrane"/>
    <property type="evidence" value="ECO:0007669"/>
    <property type="project" value="InterPro"/>
</dbReference>
<feature type="signal peptide" evidence="10">
    <location>
        <begin position="1"/>
        <end position="26"/>
    </location>
</feature>
<dbReference type="EC" id="3.2.1.-" evidence="9"/>
<dbReference type="InterPro" id="IPR050749">
    <property type="entry name" value="Glycosyl_Hydrolase_47"/>
</dbReference>
<dbReference type="EMBL" id="QZBM01000422">
    <property type="protein sequence ID" value="THZ14428.1"/>
    <property type="molecule type" value="Genomic_DNA"/>
</dbReference>
<dbReference type="GO" id="GO:0005975">
    <property type="term" value="P:carbohydrate metabolic process"/>
    <property type="evidence" value="ECO:0007669"/>
    <property type="project" value="InterPro"/>
</dbReference>
<dbReference type="AlphaFoldDB" id="A0A4S8SKH6"/>
<feature type="disulfide bond" evidence="8">
    <location>
        <begin position="389"/>
        <end position="418"/>
    </location>
</feature>
<evidence type="ECO:0000256" key="9">
    <source>
        <dbReference type="RuleBase" id="RU361193"/>
    </source>
</evidence>
<evidence type="ECO:0000256" key="10">
    <source>
        <dbReference type="SAM" id="SignalP"/>
    </source>
</evidence>
<accession>A0A4S8SKH6</accession>
<keyword evidence="7" id="KW-0479">Metal-binding</keyword>